<dbReference type="RefSeq" id="WP_026660932.1">
    <property type="nucleotide sequence ID" value="NC_022538.1"/>
</dbReference>
<dbReference type="Proteomes" id="UP000032740">
    <property type="component" value="Chromosome"/>
</dbReference>
<gene>
    <name evidence="1" type="ORF">BN85410300</name>
</gene>
<dbReference type="OrthoDB" id="2215248at2"/>
<dbReference type="KEGG" id="apal:BN85410300"/>
<name>U4KLC2_ALTPJ</name>
<dbReference type="EMBL" id="FO681347">
    <property type="protein sequence ID" value="CCV64607.1"/>
    <property type="molecule type" value="Genomic_DNA"/>
</dbReference>
<organism evidence="1 2">
    <name type="scientific">Alteracholeplasma palmae (strain ATCC 49389 / J233)</name>
    <name type="common">Acholeplasma palmae</name>
    <dbReference type="NCBI Taxonomy" id="1318466"/>
    <lineage>
        <taxon>Bacteria</taxon>
        <taxon>Bacillati</taxon>
        <taxon>Mycoplasmatota</taxon>
        <taxon>Mollicutes</taxon>
        <taxon>Acholeplasmatales</taxon>
        <taxon>Acholeplasmataceae</taxon>
        <taxon>Acholeplasma</taxon>
    </lineage>
</organism>
<sequence>MEIQLIDYTKLKTEYKIAYRKYRKYYEITKSNQIIGCFAAYENEFHSKHMYIQPDFKFDEKVDSKSIFSYIKKYFKKPLQIMIDSIELEIIHKIEHAGFILKRKCYEREFTKDKLKNLIVEKDNLRYAQKESKVYLEFSEKYYLYYKKTHEGISPLTAEKIDFYMNLPERIIYDEQNNVCFIKESEIYYVLGHDERSFVQFIRQVLDYLYKQYDTVCFEADNTDPYATLLKNLFTDTDNTSFNTYILD</sequence>
<evidence type="ECO:0000313" key="2">
    <source>
        <dbReference type="Proteomes" id="UP000032740"/>
    </source>
</evidence>
<proteinExistence type="predicted"/>
<dbReference type="STRING" id="1318466.BN85410300"/>
<reference evidence="1 2" key="1">
    <citation type="journal article" date="2013" name="J. Mol. Microbiol. Biotechnol.">
        <title>Analysis of the Complete Genomes of Acholeplasma brassicae , A. palmae and A. laidlawii and Their Comparison to the Obligate Parasites from ' Candidatus Phytoplasma'.</title>
        <authorList>
            <person name="Kube M."/>
            <person name="Siewert C."/>
            <person name="Migdoll A.M."/>
            <person name="Duduk B."/>
            <person name="Holz S."/>
            <person name="Rabus R."/>
            <person name="Seemuller E."/>
            <person name="Mitrovic J."/>
            <person name="Muller I."/>
            <person name="Buttner C."/>
            <person name="Reinhardt R."/>
        </authorList>
    </citation>
    <scope>NUCLEOTIDE SEQUENCE [LARGE SCALE GENOMIC DNA]</scope>
    <source>
        <strain evidence="1 2">J233</strain>
    </source>
</reference>
<evidence type="ECO:0000313" key="1">
    <source>
        <dbReference type="EMBL" id="CCV64607.1"/>
    </source>
</evidence>
<evidence type="ECO:0008006" key="3">
    <source>
        <dbReference type="Google" id="ProtNLM"/>
    </source>
</evidence>
<keyword evidence="2" id="KW-1185">Reference proteome</keyword>
<protein>
    <recommendedName>
        <fullName evidence="3">GNAT family acetyltransferase</fullName>
    </recommendedName>
</protein>
<accession>U4KLC2</accession>
<dbReference type="HOGENOM" id="CLU_103779_0_0_14"/>
<dbReference type="AlphaFoldDB" id="U4KLC2"/>